<comment type="caution">
    <text evidence="2">The sequence shown here is derived from an EMBL/GenBank/DDBJ whole genome shotgun (WGS) entry which is preliminary data.</text>
</comment>
<name>A0A7C4QQG1_9PLAN</name>
<dbReference type="Pfam" id="PF22882">
    <property type="entry name" value="GT-D-like"/>
    <property type="match status" value="1"/>
</dbReference>
<protein>
    <recommendedName>
        <fullName evidence="1">GT-D fold-like domain-containing protein</fullName>
    </recommendedName>
</protein>
<accession>A0A7C4QQG1</accession>
<evidence type="ECO:0000313" key="2">
    <source>
        <dbReference type="EMBL" id="HGT40203.1"/>
    </source>
</evidence>
<reference evidence="2" key="1">
    <citation type="journal article" date="2020" name="mSystems">
        <title>Genome- and Community-Level Interaction Insights into Carbon Utilization and Element Cycling Functions of Hydrothermarchaeota in Hydrothermal Sediment.</title>
        <authorList>
            <person name="Zhou Z."/>
            <person name="Liu Y."/>
            <person name="Xu W."/>
            <person name="Pan J."/>
            <person name="Luo Z.H."/>
            <person name="Li M."/>
        </authorList>
    </citation>
    <scope>NUCLEOTIDE SEQUENCE [LARGE SCALE GENOMIC DNA]</scope>
    <source>
        <strain evidence="2">SpSt-508</strain>
    </source>
</reference>
<dbReference type="InterPro" id="IPR055171">
    <property type="entry name" value="GT-D-like"/>
</dbReference>
<organism evidence="2">
    <name type="scientific">Schlesneria paludicola</name>
    <dbReference type="NCBI Taxonomy" id="360056"/>
    <lineage>
        <taxon>Bacteria</taxon>
        <taxon>Pseudomonadati</taxon>
        <taxon>Planctomycetota</taxon>
        <taxon>Planctomycetia</taxon>
        <taxon>Planctomycetales</taxon>
        <taxon>Planctomycetaceae</taxon>
        <taxon>Schlesneria</taxon>
    </lineage>
</organism>
<feature type="domain" description="GT-D fold-like" evidence="1">
    <location>
        <begin position="108"/>
        <end position="223"/>
    </location>
</feature>
<dbReference type="AlphaFoldDB" id="A0A7C4QQG1"/>
<evidence type="ECO:0000259" key="1">
    <source>
        <dbReference type="Pfam" id="PF22882"/>
    </source>
</evidence>
<dbReference type="EMBL" id="DSVQ01000016">
    <property type="protein sequence ID" value="HGT40203.1"/>
    <property type="molecule type" value="Genomic_DNA"/>
</dbReference>
<sequence length="232" mass="25737">MRPSSGAWSLERSGIRRHPFWLQTPVSRLQTPDYLQWLDALALTSGLHPEDRDELWPLFDEACRNAPHWLVQSGWDIAERFTNAAFTSHGVGIEPDGFRYAGGLKRKIDCNAVYKLLDEGLWWSLLAGKRLAIVSGQAEAMAARLMDAEFVRATGGGDVTWSVVTAFTCPPVNEPKRTHWPRVRDELCAAEWDLLLCSAGSLSALLCEHARQAGRKALDIGALDATIMGHKS</sequence>
<proteinExistence type="predicted"/>
<gene>
    <name evidence="2" type="ORF">ENS64_13220</name>
</gene>